<evidence type="ECO:0000256" key="1">
    <source>
        <dbReference type="SAM" id="MobiDB-lite"/>
    </source>
</evidence>
<evidence type="ECO:0000313" key="3">
    <source>
        <dbReference type="Proteomes" id="UP000245942"/>
    </source>
</evidence>
<dbReference type="RefSeq" id="XP_025347319.1">
    <property type="nucleotide sequence ID" value="XM_025489824.1"/>
</dbReference>
<sequence>MQPLCRTSFLTKSRCWSGRRSQISWELQRAAEGLVANAQLFQRLQTVASLTTSSRFRPGAAVSSLCEHYRPSVARAWAKDIRIATRKLIAYMYLRARHSLRNPVVGSARQKWCPHWECLPMAQAPSCQAWYLDAIVPRSNRGIYSDDNIHLLHVGCKFVKQAFDLEEAMVLIAHLGEDCRFEVGANGMLCPAVLSRVDHETMSLAVVEAWAKRPARPKHRSHHVSAIEGPLTLEQIVRVVKRVMVTETTCRDPSGSELPLPLASLDRINPNGDYTEDNIRLLLLGLNKLRRVCVDERPIVDWLKRISPATISRGRRLREQEHVRLPYSSWGEKLLARVGVDEIEALPMEAMESQEEGLGDEDAEERETFEDVFAH</sequence>
<dbReference type="AlphaFoldDB" id="A0A316U4H3"/>
<dbReference type="GeneID" id="37011558"/>
<gene>
    <name evidence="2" type="ORF">BCV69DRAFT_221682</name>
</gene>
<accession>A0A316U4H3</accession>
<dbReference type="EMBL" id="KZ819329">
    <property type="protein sequence ID" value="PWN20159.1"/>
    <property type="molecule type" value="Genomic_DNA"/>
</dbReference>
<dbReference type="Proteomes" id="UP000245942">
    <property type="component" value="Unassembled WGS sequence"/>
</dbReference>
<reference evidence="2 3" key="1">
    <citation type="journal article" date="2018" name="Mol. Biol. Evol.">
        <title>Broad Genomic Sampling Reveals a Smut Pathogenic Ancestry of the Fungal Clade Ustilaginomycotina.</title>
        <authorList>
            <person name="Kijpornyongpan T."/>
            <person name="Mondo S.J."/>
            <person name="Barry K."/>
            <person name="Sandor L."/>
            <person name="Lee J."/>
            <person name="Lipzen A."/>
            <person name="Pangilinan J."/>
            <person name="LaButti K."/>
            <person name="Hainaut M."/>
            <person name="Henrissat B."/>
            <person name="Grigoriev I.V."/>
            <person name="Spatafora J.W."/>
            <person name="Aime M.C."/>
        </authorList>
    </citation>
    <scope>NUCLEOTIDE SEQUENCE [LARGE SCALE GENOMIC DNA]</scope>
    <source>
        <strain evidence="2 3">MCA 4718</strain>
    </source>
</reference>
<keyword evidence="3" id="KW-1185">Reference proteome</keyword>
<evidence type="ECO:0000313" key="2">
    <source>
        <dbReference type="EMBL" id="PWN20159.1"/>
    </source>
</evidence>
<name>A0A316U4H3_9BASI</name>
<organism evidence="2 3">
    <name type="scientific">Pseudomicrostroma glucosiphilum</name>
    <dbReference type="NCBI Taxonomy" id="1684307"/>
    <lineage>
        <taxon>Eukaryota</taxon>
        <taxon>Fungi</taxon>
        <taxon>Dikarya</taxon>
        <taxon>Basidiomycota</taxon>
        <taxon>Ustilaginomycotina</taxon>
        <taxon>Exobasidiomycetes</taxon>
        <taxon>Microstromatales</taxon>
        <taxon>Microstromatales incertae sedis</taxon>
        <taxon>Pseudomicrostroma</taxon>
    </lineage>
</organism>
<protein>
    <submittedName>
        <fullName evidence="2">Uncharacterized protein</fullName>
    </submittedName>
</protein>
<feature type="region of interest" description="Disordered" evidence="1">
    <location>
        <begin position="352"/>
        <end position="375"/>
    </location>
</feature>
<proteinExistence type="predicted"/>